<keyword evidence="14" id="KW-0675">Receptor</keyword>
<keyword evidence="18" id="KW-1185">Reference proteome</keyword>
<evidence type="ECO:0000256" key="9">
    <source>
        <dbReference type="ARBA" id="ARBA00022840"/>
    </source>
</evidence>
<keyword evidence="11" id="KW-0472">Membrane</keyword>
<dbReference type="VEuPathDB" id="TrichDB:TVAG_497220"/>
<evidence type="ECO:0000256" key="5">
    <source>
        <dbReference type="ARBA" id="ARBA00022692"/>
    </source>
</evidence>
<evidence type="ECO:0000256" key="12">
    <source>
        <dbReference type="ARBA" id="ARBA00023137"/>
    </source>
</evidence>
<evidence type="ECO:0000256" key="8">
    <source>
        <dbReference type="ARBA" id="ARBA00022777"/>
    </source>
</evidence>
<evidence type="ECO:0000313" key="18">
    <source>
        <dbReference type="Proteomes" id="UP000001542"/>
    </source>
</evidence>
<name>A2EGW4_TRIV3</name>
<evidence type="ECO:0000256" key="3">
    <source>
        <dbReference type="ARBA" id="ARBA00022475"/>
    </source>
</evidence>
<evidence type="ECO:0000256" key="4">
    <source>
        <dbReference type="ARBA" id="ARBA00022679"/>
    </source>
</evidence>
<comment type="subcellular location">
    <subcellularLocation>
        <location evidence="1">Cell membrane</location>
        <topology evidence="1">Single-pass type I membrane protein</topology>
    </subcellularLocation>
</comment>
<evidence type="ECO:0000256" key="15">
    <source>
        <dbReference type="ARBA" id="ARBA00023180"/>
    </source>
</evidence>
<dbReference type="GO" id="GO:0005524">
    <property type="term" value="F:ATP binding"/>
    <property type="evidence" value="ECO:0007669"/>
    <property type="project" value="UniProtKB-KW"/>
</dbReference>
<dbReference type="InterPro" id="IPR055163">
    <property type="entry name" value="ALK/LTK-like_GRD"/>
</dbReference>
<keyword evidence="15" id="KW-0325">Glycoprotein</keyword>
<dbReference type="EC" id="2.7.10.1" evidence="2"/>
<evidence type="ECO:0000256" key="13">
    <source>
        <dbReference type="ARBA" id="ARBA00023157"/>
    </source>
</evidence>
<evidence type="ECO:0000256" key="2">
    <source>
        <dbReference type="ARBA" id="ARBA00011902"/>
    </source>
</evidence>
<dbReference type="VEuPathDB" id="TrichDB:TVAGG3_0803570"/>
<evidence type="ECO:0000256" key="14">
    <source>
        <dbReference type="ARBA" id="ARBA00023170"/>
    </source>
</evidence>
<keyword evidence="12" id="KW-0829">Tyrosine-protein kinase</keyword>
<keyword evidence="5" id="KW-0812">Transmembrane</keyword>
<evidence type="ECO:0000256" key="1">
    <source>
        <dbReference type="ARBA" id="ARBA00004251"/>
    </source>
</evidence>
<gene>
    <name evidence="17" type="ORF">TVAG_497220</name>
</gene>
<dbReference type="EMBL" id="DS113385">
    <property type="protein sequence ID" value="EAY08098.1"/>
    <property type="molecule type" value="Genomic_DNA"/>
</dbReference>
<keyword evidence="13" id="KW-1015">Disulfide bond</keyword>
<reference evidence="17" key="1">
    <citation type="submission" date="2006-10" db="EMBL/GenBank/DDBJ databases">
        <authorList>
            <person name="Amadeo P."/>
            <person name="Zhao Q."/>
            <person name="Wortman J."/>
            <person name="Fraser-Liggett C."/>
            <person name="Carlton J."/>
        </authorList>
    </citation>
    <scope>NUCLEOTIDE SEQUENCE</scope>
    <source>
        <strain evidence="17">G3</strain>
    </source>
</reference>
<keyword evidence="9" id="KW-0067">ATP-binding</keyword>
<feature type="domain" description="ALK/LTK-like glycine-rich" evidence="16">
    <location>
        <begin position="39"/>
        <end position="140"/>
    </location>
</feature>
<dbReference type="Pfam" id="PF12810">
    <property type="entry name" value="ALK_LTK_GRD"/>
    <property type="match status" value="1"/>
</dbReference>
<keyword evidence="10" id="KW-1133">Transmembrane helix</keyword>
<accession>A2EGW4</accession>
<dbReference type="RefSeq" id="XP_001320321.1">
    <property type="nucleotide sequence ID" value="XM_001320286.1"/>
</dbReference>
<evidence type="ECO:0000259" key="16">
    <source>
        <dbReference type="Pfam" id="PF12810"/>
    </source>
</evidence>
<keyword evidence="7" id="KW-0547">Nucleotide-binding</keyword>
<dbReference type="GO" id="GO:0005886">
    <property type="term" value="C:plasma membrane"/>
    <property type="evidence" value="ECO:0007669"/>
    <property type="project" value="UniProtKB-SubCell"/>
</dbReference>
<evidence type="ECO:0000256" key="11">
    <source>
        <dbReference type="ARBA" id="ARBA00023136"/>
    </source>
</evidence>
<evidence type="ECO:0000256" key="7">
    <source>
        <dbReference type="ARBA" id="ARBA00022741"/>
    </source>
</evidence>
<dbReference type="GO" id="GO:0004714">
    <property type="term" value="F:transmembrane receptor protein tyrosine kinase activity"/>
    <property type="evidence" value="ECO:0007669"/>
    <property type="project" value="UniProtKB-EC"/>
</dbReference>
<dbReference type="InParanoid" id="A2EGW4"/>
<keyword evidence="8" id="KW-0418">Kinase</keyword>
<dbReference type="SMR" id="A2EGW4"/>
<evidence type="ECO:0000256" key="10">
    <source>
        <dbReference type="ARBA" id="ARBA00022989"/>
    </source>
</evidence>
<keyword evidence="3" id="KW-1003">Cell membrane</keyword>
<evidence type="ECO:0000256" key="6">
    <source>
        <dbReference type="ARBA" id="ARBA00022729"/>
    </source>
</evidence>
<reference evidence="17" key="2">
    <citation type="journal article" date="2007" name="Science">
        <title>Draft genome sequence of the sexually transmitted pathogen Trichomonas vaginalis.</title>
        <authorList>
            <person name="Carlton J.M."/>
            <person name="Hirt R.P."/>
            <person name="Silva J.C."/>
            <person name="Delcher A.L."/>
            <person name="Schatz M."/>
            <person name="Zhao Q."/>
            <person name="Wortman J.R."/>
            <person name="Bidwell S.L."/>
            <person name="Alsmark U.C.M."/>
            <person name="Besteiro S."/>
            <person name="Sicheritz-Ponten T."/>
            <person name="Noel C.J."/>
            <person name="Dacks J.B."/>
            <person name="Foster P.G."/>
            <person name="Simillion C."/>
            <person name="Van de Peer Y."/>
            <person name="Miranda-Saavedra D."/>
            <person name="Barton G.J."/>
            <person name="Westrop G.D."/>
            <person name="Mueller S."/>
            <person name="Dessi D."/>
            <person name="Fiori P.L."/>
            <person name="Ren Q."/>
            <person name="Paulsen I."/>
            <person name="Zhang H."/>
            <person name="Bastida-Corcuera F.D."/>
            <person name="Simoes-Barbosa A."/>
            <person name="Brown M.T."/>
            <person name="Hayes R.D."/>
            <person name="Mukherjee M."/>
            <person name="Okumura C.Y."/>
            <person name="Schneider R."/>
            <person name="Smith A.J."/>
            <person name="Vanacova S."/>
            <person name="Villalvazo M."/>
            <person name="Haas B.J."/>
            <person name="Pertea M."/>
            <person name="Feldblyum T.V."/>
            <person name="Utterback T.R."/>
            <person name="Shu C.L."/>
            <person name="Osoegawa K."/>
            <person name="de Jong P.J."/>
            <person name="Hrdy I."/>
            <person name="Horvathova L."/>
            <person name="Zubacova Z."/>
            <person name="Dolezal P."/>
            <person name="Malik S.B."/>
            <person name="Logsdon J.M. Jr."/>
            <person name="Henze K."/>
            <person name="Gupta A."/>
            <person name="Wang C.C."/>
            <person name="Dunne R.L."/>
            <person name="Upcroft J.A."/>
            <person name="Upcroft P."/>
            <person name="White O."/>
            <person name="Salzberg S.L."/>
            <person name="Tang P."/>
            <person name="Chiu C.-H."/>
            <person name="Lee Y.-S."/>
            <person name="Embley T.M."/>
            <person name="Coombs G.H."/>
            <person name="Mottram J.C."/>
            <person name="Tachezy J."/>
            <person name="Fraser-Liggett C.M."/>
            <person name="Johnson P.J."/>
        </authorList>
    </citation>
    <scope>NUCLEOTIDE SEQUENCE [LARGE SCALE GENOMIC DNA]</scope>
    <source>
        <strain evidence="17">G3</strain>
    </source>
</reference>
<protein>
    <recommendedName>
        <fullName evidence="2">receptor protein-tyrosine kinase</fullName>
        <ecNumber evidence="2">2.7.10.1</ecNumber>
    </recommendedName>
</protein>
<dbReference type="KEGG" id="tva:4765995"/>
<sequence length="141" mass="15650">MIYYRLSNEYYGNLNVTVRRNQYIFGYPCADSFGNCSPYTVEFSKGTYKFEAWGSSGKWEFGLPGFGGYSSGILNINESLTLYLFVGSISTFNSMLYPPNYGIYGGASTDIRLNVSSIFEWFDALSLRSRILVAGSGGSAE</sequence>
<proteinExistence type="predicted"/>
<organism evidence="17 18">
    <name type="scientific">Trichomonas vaginalis (strain ATCC PRA-98 / G3)</name>
    <dbReference type="NCBI Taxonomy" id="412133"/>
    <lineage>
        <taxon>Eukaryota</taxon>
        <taxon>Metamonada</taxon>
        <taxon>Parabasalia</taxon>
        <taxon>Trichomonadida</taxon>
        <taxon>Trichomonadidae</taxon>
        <taxon>Trichomonas</taxon>
    </lineage>
</organism>
<evidence type="ECO:0000313" key="17">
    <source>
        <dbReference type="EMBL" id="EAY08098.1"/>
    </source>
</evidence>
<dbReference type="AlphaFoldDB" id="A2EGW4"/>
<keyword evidence="6" id="KW-0732">Signal</keyword>
<dbReference type="Proteomes" id="UP000001542">
    <property type="component" value="Unassembled WGS sequence"/>
</dbReference>
<keyword evidence="4" id="KW-0808">Transferase</keyword>